<keyword evidence="3" id="KW-1185">Reference proteome</keyword>
<evidence type="ECO:0000313" key="3">
    <source>
        <dbReference type="Proteomes" id="UP001327027"/>
    </source>
</evidence>
<dbReference type="Pfam" id="PF14376">
    <property type="entry name" value="Haem_bd"/>
    <property type="match status" value="1"/>
</dbReference>
<dbReference type="RefSeq" id="WP_324179927.1">
    <property type="nucleotide sequence ID" value="NZ_BAABAW010000007.1"/>
</dbReference>
<comment type="caution">
    <text evidence="2">The sequence shown here is derived from an EMBL/GenBank/DDBJ whole genome shotgun (WGS) entry which is preliminary data.</text>
</comment>
<name>A0ABU5ZUZ1_9FLAO</name>
<dbReference type="EMBL" id="JAYKLX010000004">
    <property type="protein sequence ID" value="MEB3345899.1"/>
    <property type="molecule type" value="Genomic_DNA"/>
</dbReference>
<accession>A0ABU5ZUZ1</accession>
<feature type="domain" description="Haem-binding" evidence="1">
    <location>
        <begin position="13"/>
        <end position="146"/>
    </location>
</feature>
<evidence type="ECO:0000259" key="1">
    <source>
        <dbReference type="SMART" id="SM01235"/>
    </source>
</evidence>
<gene>
    <name evidence="2" type="ORF">U6A24_10520</name>
</gene>
<reference evidence="2 3" key="1">
    <citation type="journal article" date="2013" name="Int. J. Syst. Evol. Microbiol.">
        <title>Aquimarina gracilis sp. nov., isolated from the gut microflora of a mussel, Mytilus coruscus, and emended description of Aquimarina spongiae.</title>
        <authorList>
            <person name="Park S.C."/>
            <person name="Choe H.N."/>
            <person name="Baik K.S."/>
            <person name="Seong C.N."/>
        </authorList>
    </citation>
    <scope>NUCLEOTIDE SEQUENCE [LARGE SCALE GENOMIC DNA]</scope>
    <source>
        <strain evidence="2 3">PSC32</strain>
    </source>
</reference>
<proteinExistence type="predicted"/>
<dbReference type="Proteomes" id="UP001327027">
    <property type="component" value="Unassembled WGS sequence"/>
</dbReference>
<sequence>MLTKIKNIFIVLLLVLIVTQFLRPEKNRGSYDTIASFEEATAMPEEVKTILQNNCYDCHSNTTRYPWFMEVSPVTHYMAYQIEDGKKHFNISAWESYTDTEKDHKLEELIGEIEYKKMPLKPYTWIHGELSGSDAKTLIGWVKELREKAKNPPVDSINVQNPDSTVVDSLQKQRVSAVY</sequence>
<dbReference type="SMART" id="SM01235">
    <property type="entry name" value="Haem_bd"/>
    <property type="match status" value="1"/>
</dbReference>
<organism evidence="2 3">
    <name type="scientific">Aquimarina gracilis</name>
    <dbReference type="NCBI Taxonomy" id="874422"/>
    <lineage>
        <taxon>Bacteria</taxon>
        <taxon>Pseudomonadati</taxon>
        <taxon>Bacteroidota</taxon>
        <taxon>Flavobacteriia</taxon>
        <taxon>Flavobacteriales</taxon>
        <taxon>Flavobacteriaceae</taxon>
        <taxon>Aquimarina</taxon>
    </lineage>
</organism>
<protein>
    <submittedName>
        <fullName evidence="2">Heme-binding domain-containing protein</fullName>
    </submittedName>
</protein>
<dbReference type="InterPro" id="IPR025992">
    <property type="entry name" value="Haem-bd"/>
</dbReference>
<evidence type="ECO:0000313" key="2">
    <source>
        <dbReference type="EMBL" id="MEB3345899.1"/>
    </source>
</evidence>